<feature type="region of interest" description="Disordered" evidence="1">
    <location>
        <begin position="352"/>
        <end position="378"/>
    </location>
</feature>
<sequence length="919" mass="105171">MDAEPQRADEERHLHEARGRRARRIHLRLNENARDARLADEPYADHEHAADGRRQLGEIPADPQREKRPEREDRGDRDRREHAVQEFERLLDERVRVIAPERRQPRKQRAHERVRQHVQPRDEVLRHRVVRDVLRAEPRAEHHAVERVGDHARRARDQHPAAEVEEPLRGAELRRRDPANAEHLHAGRAEHHRGDEARAHRRREHDLQRRRDEPRGEERHQLEQERADRLVRVEHAETLGAVDRAREHPRHVRERNREREPRQREVHLVLQLGRHLREVRGVHERAEVDQQPARDARGEVQPERAPEHARALFRVAARERLRDVVLRGHAHPEIEDPEIADQRPHEAHDAVALDAERLDVRGHRHERDEGRQDQSEEIDRDVLQHAFIHGRAAPPRSPSPPLPPRSLRPPSIHHHLAARVLLDEDQVLAVLAPVRADAERHVHPARRAPHLRPRLDHAELAAVVLVVHVHRADGLDAEQVAPLLRQPDQREDRLRVEPPRQRDLIAHDRRAARPLVEAHEHAPHLLRQAAHARRVGRVARHVQRVRGRVVQRAAQLGKRRGAWVRRQLVVRVDRVARLVEPAEAKAPDAARVARAPDIAARVDPPAPAARHPLAGRVELELAFVDAAVAVRVAPDPIAARRPVRHLVDGPRAPREQPRRNRGLAVALRIEAIDLQMVGVHVGQVEERAARDLARERHPRPLIGVEHRVVRILEAVRQESGIFPFLARGLRQIELEALVARVYAVRPARVDPRAVDEQQALHLPAQPAVGRVALERAAEPRADRAVARADAVGRDVHVARPVDADAREPVEAPRPRPARDAREDAAALAERAAHRVAAVGRFREDQDLLARAVVGEKHAALRIGRDVDGLRVRRQRRRVVDRAPVGPHMRELRGAVQRIGQQPERAVGGERDPARLMRAP</sequence>
<proteinExistence type="predicted"/>
<evidence type="ECO:0000256" key="1">
    <source>
        <dbReference type="SAM" id="MobiDB-lite"/>
    </source>
</evidence>
<feature type="region of interest" description="Disordered" evidence="1">
    <location>
        <begin position="1"/>
        <end position="81"/>
    </location>
</feature>
<feature type="compositionally biased region" description="Basic and acidic residues" evidence="1">
    <location>
        <begin position="63"/>
        <end position="81"/>
    </location>
</feature>
<dbReference type="HOGENOM" id="CLU_317061_0_0_4"/>
<dbReference type="KEGG" id="bpm:BURPS1710b_A0754"/>
<feature type="compositionally biased region" description="Basic and acidic residues" evidence="1">
    <location>
        <begin position="111"/>
        <end position="120"/>
    </location>
</feature>
<feature type="compositionally biased region" description="Basic and acidic residues" evidence="1">
    <location>
        <begin position="1"/>
        <end position="19"/>
    </location>
</feature>
<feature type="compositionally biased region" description="Basic and acidic residues" evidence="1">
    <location>
        <begin position="906"/>
        <end position="919"/>
    </location>
</feature>
<feature type="region of interest" description="Disordered" evidence="1">
    <location>
        <begin position="99"/>
        <end position="120"/>
    </location>
</feature>
<accession>Q3JKJ0</accession>
<gene>
    <name evidence="2" type="ordered locus">BURPS1710b_A0754</name>
</gene>
<feature type="compositionally biased region" description="Basic and acidic residues" evidence="1">
    <location>
        <begin position="28"/>
        <end position="56"/>
    </location>
</feature>
<evidence type="ECO:0000313" key="3">
    <source>
        <dbReference type="Proteomes" id="UP000002700"/>
    </source>
</evidence>
<evidence type="ECO:0000313" key="2">
    <source>
        <dbReference type="EMBL" id="ABA53537.1"/>
    </source>
</evidence>
<dbReference type="Proteomes" id="UP000002700">
    <property type="component" value="Chromosome II"/>
</dbReference>
<organism evidence="2 3">
    <name type="scientific">Burkholderia pseudomallei (strain 1710b)</name>
    <dbReference type="NCBI Taxonomy" id="320372"/>
    <lineage>
        <taxon>Bacteria</taxon>
        <taxon>Pseudomonadati</taxon>
        <taxon>Pseudomonadota</taxon>
        <taxon>Betaproteobacteria</taxon>
        <taxon>Burkholderiales</taxon>
        <taxon>Burkholderiaceae</taxon>
        <taxon>Burkholderia</taxon>
        <taxon>pseudomallei group</taxon>
    </lineage>
</organism>
<feature type="region of interest" description="Disordered" evidence="1">
    <location>
        <begin position="135"/>
        <end position="229"/>
    </location>
</feature>
<dbReference type="EnsemblBacteria" id="ABA53537">
    <property type="protein sequence ID" value="ABA53537"/>
    <property type="gene ID" value="BURPS1710b_A0754"/>
</dbReference>
<dbReference type="AlphaFoldDB" id="Q3JKJ0"/>
<dbReference type="EMBL" id="CP000125">
    <property type="protein sequence ID" value="ABA53537.1"/>
    <property type="molecule type" value="Genomic_DNA"/>
</dbReference>
<feature type="compositionally biased region" description="Basic and acidic residues" evidence="1">
    <location>
        <begin position="352"/>
        <end position="374"/>
    </location>
</feature>
<feature type="region of interest" description="Disordered" evidence="1">
    <location>
        <begin position="284"/>
        <end position="305"/>
    </location>
</feature>
<name>Q3JKJ0_BURP1</name>
<reference evidence="2 3" key="1">
    <citation type="submission" date="2005-09" db="EMBL/GenBank/DDBJ databases">
        <authorList>
            <person name="Woods D.E."/>
            <person name="Nierman W.C."/>
        </authorList>
    </citation>
    <scope>NUCLEOTIDE SEQUENCE [LARGE SCALE GENOMIC DNA]</scope>
    <source>
        <strain evidence="2 3">1710b</strain>
    </source>
</reference>
<protein>
    <submittedName>
        <fullName evidence="2">200 kDa antigen p200, putative</fullName>
    </submittedName>
</protein>
<feature type="region of interest" description="Disordered" evidence="1">
    <location>
        <begin position="897"/>
        <end position="919"/>
    </location>
</feature>